<comment type="caution">
    <text evidence="2">The sequence shown here is derived from an EMBL/GenBank/DDBJ whole genome shotgun (WGS) entry which is preliminary data.</text>
</comment>
<keyword evidence="1" id="KW-1133">Transmembrane helix</keyword>
<keyword evidence="1" id="KW-0812">Transmembrane</keyword>
<proteinExistence type="predicted"/>
<accession>A0ABT9BH66</accession>
<dbReference type="EMBL" id="JAUQSY010000022">
    <property type="protein sequence ID" value="MDO7877604.1"/>
    <property type="molecule type" value="Genomic_DNA"/>
</dbReference>
<keyword evidence="3" id="KW-1185">Reference proteome</keyword>
<keyword evidence="1" id="KW-0472">Membrane</keyword>
<name>A0ABT9BH66_9BACT</name>
<organism evidence="2 3">
    <name type="scientific">Hymenobacter aranciens</name>
    <dbReference type="NCBI Taxonomy" id="3063996"/>
    <lineage>
        <taxon>Bacteria</taxon>
        <taxon>Pseudomonadati</taxon>
        <taxon>Bacteroidota</taxon>
        <taxon>Cytophagia</taxon>
        <taxon>Cytophagales</taxon>
        <taxon>Hymenobacteraceae</taxon>
        <taxon>Hymenobacter</taxon>
    </lineage>
</organism>
<reference evidence="2" key="1">
    <citation type="submission" date="2023-07" db="EMBL/GenBank/DDBJ databases">
        <authorList>
            <person name="Kim M.K."/>
        </authorList>
    </citation>
    <scope>NUCLEOTIDE SEQUENCE</scope>
    <source>
        <strain evidence="2">ASUV-10-1</strain>
    </source>
</reference>
<gene>
    <name evidence="2" type="ORF">Q5H93_22890</name>
</gene>
<evidence type="ECO:0000256" key="1">
    <source>
        <dbReference type="SAM" id="Phobius"/>
    </source>
</evidence>
<dbReference type="RefSeq" id="WP_305009049.1">
    <property type="nucleotide sequence ID" value="NZ_JAUQSY010000022.1"/>
</dbReference>
<evidence type="ECO:0000313" key="3">
    <source>
        <dbReference type="Proteomes" id="UP001176429"/>
    </source>
</evidence>
<feature type="transmembrane region" description="Helical" evidence="1">
    <location>
        <begin position="102"/>
        <end position="124"/>
    </location>
</feature>
<feature type="transmembrane region" description="Helical" evidence="1">
    <location>
        <begin position="73"/>
        <end position="90"/>
    </location>
</feature>
<protein>
    <submittedName>
        <fullName evidence="2">Uncharacterized protein</fullName>
    </submittedName>
</protein>
<sequence>MQSFFNWLYPLIVSWFYQKKSVSFGLYKAEVFNSVGFYTLLLALALVIVFYFIFNNARISLNRLGWSRPTHWLLVWLAAAGLGALVAYQVSTQQGVAPDAYLRYFIVANTLVAALWFLLFSLLLKRLPFGSQARAVPFL</sequence>
<evidence type="ECO:0000313" key="2">
    <source>
        <dbReference type="EMBL" id="MDO7877604.1"/>
    </source>
</evidence>
<feature type="transmembrane region" description="Helical" evidence="1">
    <location>
        <begin position="35"/>
        <end position="53"/>
    </location>
</feature>
<dbReference type="Proteomes" id="UP001176429">
    <property type="component" value="Unassembled WGS sequence"/>
</dbReference>